<dbReference type="InterPro" id="IPR005490">
    <property type="entry name" value="LD_TPept_cat_dom"/>
</dbReference>
<gene>
    <name evidence="11" type="ORF">GCM10009754_77990</name>
</gene>
<evidence type="ECO:0000256" key="8">
    <source>
        <dbReference type="SAM" id="MobiDB-lite"/>
    </source>
</evidence>
<keyword evidence="6 7" id="KW-0961">Cell wall biogenesis/degradation</keyword>
<sequence length="406" mass="41917">MRDRGSAGSLTVAGRVKVLVVALAAGLVAAACSSGGATQPAQPGHEGQAQPPSSAPPKPAVLTLAPAPGAVGVPPGEPVSVTVADGKVDAVKVTGADGTPVAGKAKPDGSGWESEEPLGYGKSYTVTASATGTDGVPKNATSTFTTVGKPAKQTTVSLNVEEGETVGVGLPLIFTFGTKIADRAAAEKALKITTEPKTEGAFRWFGDSSVIWRPKDYWKPGTKVSVQAGIYGRDLGKGLFGKEDRAANVTIGDKLVAVADGGTFQMKVSVNDQEARTMPISMGKRSSATPAGTYTVMSEHVGYTMDSSTYGVATDSKAGYRTFVKYAVRMSNSGIFYHSAPWSVGSQGKRNVSHGCINLSTDNAKWLMDTSKKGDLITVANSGGAALQPTDGWSVWQLNWPAWTAS</sequence>
<feature type="active site" description="Proton donor/acceptor" evidence="7">
    <location>
        <position position="338"/>
    </location>
</feature>
<evidence type="ECO:0000256" key="1">
    <source>
        <dbReference type="ARBA" id="ARBA00004752"/>
    </source>
</evidence>
<keyword evidence="5" id="KW-0012">Acyltransferase</keyword>
<dbReference type="InterPro" id="IPR041280">
    <property type="entry name" value="Big_10"/>
</dbReference>
<dbReference type="InterPro" id="IPR038063">
    <property type="entry name" value="Transpep_catalytic_dom"/>
</dbReference>
<organism evidence="11 12">
    <name type="scientific">Amycolatopsis minnesotensis</name>
    <dbReference type="NCBI Taxonomy" id="337894"/>
    <lineage>
        <taxon>Bacteria</taxon>
        <taxon>Bacillati</taxon>
        <taxon>Actinomycetota</taxon>
        <taxon>Actinomycetes</taxon>
        <taxon>Pseudonocardiales</taxon>
        <taxon>Pseudonocardiaceae</taxon>
        <taxon>Amycolatopsis</taxon>
    </lineage>
</organism>
<dbReference type="Pfam" id="PF17964">
    <property type="entry name" value="Big_10"/>
    <property type="match status" value="1"/>
</dbReference>
<dbReference type="Proteomes" id="UP001501116">
    <property type="component" value="Unassembled WGS sequence"/>
</dbReference>
<evidence type="ECO:0000256" key="3">
    <source>
        <dbReference type="ARBA" id="ARBA00022960"/>
    </source>
</evidence>
<evidence type="ECO:0000256" key="9">
    <source>
        <dbReference type="SAM" id="SignalP"/>
    </source>
</evidence>
<keyword evidence="4 7" id="KW-0573">Peptidoglycan synthesis</keyword>
<protein>
    <submittedName>
        <fullName evidence="11">Ig-like domain-containing protein</fullName>
    </submittedName>
</protein>
<dbReference type="Gene3D" id="2.40.440.10">
    <property type="entry name" value="L,D-transpeptidase catalytic domain-like"/>
    <property type="match status" value="1"/>
</dbReference>
<evidence type="ECO:0000256" key="5">
    <source>
        <dbReference type="ARBA" id="ARBA00023315"/>
    </source>
</evidence>
<feature type="region of interest" description="Disordered" evidence="8">
    <location>
        <begin position="94"/>
        <end position="116"/>
    </location>
</feature>
<evidence type="ECO:0000256" key="6">
    <source>
        <dbReference type="ARBA" id="ARBA00023316"/>
    </source>
</evidence>
<evidence type="ECO:0000313" key="11">
    <source>
        <dbReference type="EMBL" id="GAA1988304.1"/>
    </source>
</evidence>
<dbReference type="SUPFAM" id="SSF141523">
    <property type="entry name" value="L,D-transpeptidase catalytic domain-like"/>
    <property type="match status" value="1"/>
</dbReference>
<keyword evidence="3 7" id="KW-0133">Cell shape</keyword>
<keyword evidence="12" id="KW-1185">Reference proteome</keyword>
<feature type="domain" description="L,D-TPase catalytic" evidence="10">
    <location>
        <begin position="255"/>
        <end position="380"/>
    </location>
</feature>
<dbReference type="CDD" id="cd13432">
    <property type="entry name" value="LDT_IgD_like_2"/>
    <property type="match status" value="1"/>
</dbReference>
<dbReference type="Gene3D" id="2.60.40.3710">
    <property type="match status" value="1"/>
</dbReference>
<dbReference type="PANTHER" id="PTHR30582:SF2">
    <property type="entry name" value="L,D-TRANSPEPTIDASE YCIB-RELATED"/>
    <property type="match status" value="1"/>
</dbReference>
<comment type="pathway">
    <text evidence="1 7">Cell wall biogenesis; peptidoglycan biosynthesis.</text>
</comment>
<evidence type="ECO:0000259" key="10">
    <source>
        <dbReference type="PROSITE" id="PS52029"/>
    </source>
</evidence>
<name>A0ABN2SKF3_9PSEU</name>
<keyword evidence="9" id="KW-0732">Signal</keyword>
<evidence type="ECO:0000256" key="4">
    <source>
        <dbReference type="ARBA" id="ARBA00022984"/>
    </source>
</evidence>
<evidence type="ECO:0000256" key="2">
    <source>
        <dbReference type="ARBA" id="ARBA00022679"/>
    </source>
</evidence>
<dbReference type="Gene3D" id="2.60.40.3780">
    <property type="match status" value="1"/>
</dbReference>
<comment type="caution">
    <text evidence="11">The sequence shown here is derived from an EMBL/GenBank/DDBJ whole genome shotgun (WGS) entry which is preliminary data.</text>
</comment>
<dbReference type="PROSITE" id="PS51257">
    <property type="entry name" value="PROKAR_LIPOPROTEIN"/>
    <property type="match status" value="1"/>
</dbReference>
<dbReference type="PANTHER" id="PTHR30582">
    <property type="entry name" value="L,D-TRANSPEPTIDASE"/>
    <property type="match status" value="1"/>
</dbReference>
<dbReference type="EMBL" id="BAAANN010000048">
    <property type="protein sequence ID" value="GAA1988304.1"/>
    <property type="molecule type" value="Genomic_DNA"/>
</dbReference>
<keyword evidence="2" id="KW-0808">Transferase</keyword>
<feature type="region of interest" description="Disordered" evidence="8">
    <location>
        <begin position="34"/>
        <end position="60"/>
    </location>
</feature>
<dbReference type="RefSeq" id="WP_344430432.1">
    <property type="nucleotide sequence ID" value="NZ_BAAANN010000048.1"/>
</dbReference>
<dbReference type="InterPro" id="IPR050979">
    <property type="entry name" value="LD-transpeptidase"/>
</dbReference>
<evidence type="ECO:0000256" key="7">
    <source>
        <dbReference type="PROSITE-ProRule" id="PRU01373"/>
    </source>
</evidence>
<feature type="active site" description="Nucleophile" evidence="7">
    <location>
        <position position="356"/>
    </location>
</feature>
<reference evidence="11 12" key="1">
    <citation type="journal article" date="2019" name="Int. J. Syst. Evol. Microbiol.">
        <title>The Global Catalogue of Microorganisms (GCM) 10K type strain sequencing project: providing services to taxonomists for standard genome sequencing and annotation.</title>
        <authorList>
            <consortium name="The Broad Institute Genomics Platform"/>
            <consortium name="The Broad Institute Genome Sequencing Center for Infectious Disease"/>
            <person name="Wu L."/>
            <person name="Ma J."/>
        </authorList>
    </citation>
    <scope>NUCLEOTIDE SEQUENCE [LARGE SCALE GENOMIC DNA]</scope>
    <source>
        <strain evidence="11 12">JCM 14545</strain>
    </source>
</reference>
<evidence type="ECO:0000313" key="12">
    <source>
        <dbReference type="Proteomes" id="UP001501116"/>
    </source>
</evidence>
<feature type="signal peptide" evidence="9">
    <location>
        <begin position="1"/>
        <end position="30"/>
    </location>
</feature>
<dbReference type="Pfam" id="PF03734">
    <property type="entry name" value="YkuD"/>
    <property type="match status" value="1"/>
</dbReference>
<dbReference type="PROSITE" id="PS52029">
    <property type="entry name" value="LD_TPASE"/>
    <property type="match status" value="1"/>
</dbReference>
<proteinExistence type="predicted"/>
<accession>A0ABN2SKF3</accession>
<feature type="chain" id="PRO_5046024912" evidence="9">
    <location>
        <begin position="31"/>
        <end position="406"/>
    </location>
</feature>
<dbReference type="CDD" id="cd16913">
    <property type="entry name" value="YkuD_like"/>
    <property type="match status" value="1"/>
</dbReference>